<evidence type="ECO:0000256" key="1">
    <source>
        <dbReference type="SAM" id="MobiDB-lite"/>
    </source>
</evidence>
<gene>
    <name evidence="3" type="ORF">BcellWH2_01082</name>
</gene>
<dbReference type="Pfam" id="PF05272">
    <property type="entry name" value="VapE-like_dom"/>
    <property type="match status" value="1"/>
</dbReference>
<dbReference type="KEGG" id="bcel:BcellWH2_01082"/>
<proteinExistence type="predicted"/>
<organism evidence="3 4">
    <name type="scientific">Bacteroides cellulosilyticus</name>
    <dbReference type="NCBI Taxonomy" id="246787"/>
    <lineage>
        <taxon>Bacteria</taxon>
        <taxon>Pseudomonadati</taxon>
        <taxon>Bacteroidota</taxon>
        <taxon>Bacteroidia</taxon>
        <taxon>Bacteroidales</taxon>
        <taxon>Bacteroidaceae</taxon>
        <taxon>Bacteroides</taxon>
    </lineage>
</organism>
<dbReference type="Pfam" id="PF08708">
    <property type="entry name" value="PriCT_1"/>
    <property type="match status" value="1"/>
</dbReference>
<dbReference type="EMBL" id="CP012801">
    <property type="protein sequence ID" value="ALJ58344.1"/>
    <property type="molecule type" value="Genomic_DNA"/>
</dbReference>
<evidence type="ECO:0000313" key="4">
    <source>
        <dbReference type="Proteomes" id="UP000061809"/>
    </source>
</evidence>
<dbReference type="Pfam" id="PF08800">
    <property type="entry name" value="BT4734-like_N"/>
    <property type="match status" value="1"/>
</dbReference>
<dbReference type="InterPro" id="IPR014820">
    <property type="entry name" value="PriCT_1"/>
</dbReference>
<name>A0A0P0GJW0_9BACE</name>
<dbReference type="InterPro" id="IPR007936">
    <property type="entry name" value="VapE-like_dom"/>
</dbReference>
<dbReference type="InterPro" id="IPR014907">
    <property type="entry name" value="BT4734-like_N"/>
</dbReference>
<feature type="region of interest" description="Disordered" evidence="1">
    <location>
        <begin position="195"/>
        <end position="232"/>
    </location>
</feature>
<dbReference type="Proteomes" id="UP000061809">
    <property type="component" value="Chromosome"/>
</dbReference>
<feature type="compositionally biased region" description="Basic residues" evidence="1">
    <location>
        <begin position="200"/>
        <end position="212"/>
    </location>
</feature>
<evidence type="ECO:0000259" key="2">
    <source>
        <dbReference type="SMART" id="SM00942"/>
    </source>
</evidence>
<dbReference type="SMART" id="SM00942">
    <property type="entry name" value="PriCT_1"/>
    <property type="match status" value="1"/>
</dbReference>
<evidence type="ECO:0000313" key="3">
    <source>
        <dbReference type="EMBL" id="ALJ58344.1"/>
    </source>
</evidence>
<protein>
    <recommendedName>
        <fullName evidence="2">Primase C-terminal 1 domain-containing protein</fullName>
    </recommendedName>
</protein>
<dbReference type="RefSeq" id="WP_029428443.1">
    <property type="nucleotide sequence ID" value="NZ_CP012801.1"/>
</dbReference>
<dbReference type="PANTHER" id="PTHR34985:SF1">
    <property type="entry name" value="SLR0554 PROTEIN"/>
    <property type="match status" value="1"/>
</dbReference>
<sequence length="703" mass="82121">MKYSYYQNKKQPPCAEVTDEEVANLIRHDEKLAHMTLDIRQHITANDIATADSIKGELPSVTFSARFTGGRRYDKLSEYNGEIVLDLDKKSPEELARISKAVTGNPHTHISFTSPKGNGYKLTTITSLPDGTLPQSSEEVRNYHAHAYDQVAALYEELCQTDIDESGKDMTRICYLPHDENVYLNPNPQVLIVDLNRPLREKKKKTPGRKKSSGTTTETPPYQKPSNNISYPQSESRSLLALLLYYHDHKNKYEEGNRNNYLFRLTCTYNAYGIPKEEVAPFLRLNFTDMPPEEIDSLTDSAYQHTDEFNTRKLRTSQWNFLRIGQYINSHYETRYNQMKHRMECRKKGEEDFVMLDDMVSNSIWMELNEAGYPCSVKNMENLIYSDFSFSYHPIREYMNHLPQWDGIDHIGRLAESVHTIPAQREFWLKGFRHFLVGMVAAATQEEVVNHLCLLLCSKQNLGKTTFINKILSNDLRTDYLSTGIISAGNKDDLSRMAEFMLINFDEFEGMTGHELSLLKDLITRKFISIRLPYARHTLNLPHWASFAGTCNYPQVLYDPTGNRRFLCYEIEKIDRIEIDYPQLYAQIKHLLDTGYRYWFEADENDEIERNNKPFIFQTPEEEMLLTHFRKPERFESFKYMTVSEIAEEIRNRTGYQYNHAGKILLGKILTKYGFQYVTSKNMRRYEVILLEVESVRNNQLYQ</sequence>
<accession>A0A0P0GJW0</accession>
<feature type="domain" description="Primase C-terminal 1" evidence="2">
    <location>
        <begin position="247"/>
        <end position="308"/>
    </location>
</feature>
<reference evidence="3 4" key="1">
    <citation type="journal article" date="2015" name="Science">
        <title>Genetic determinants of in vivo fitness and diet responsiveness in multiple human gut Bacteroides.</title>
        <authorList>
            <person name="Wu M."/>
            <person name="McNulty N.P."/>
            <person name="Rodionov D.A."/>
            <person name="Khoroshkin M.S."/>
            <person name="Griffin N.W."/>
            <person name="Cheng J."/>
            <person name="Latreille P."/>
            <person name="Kerstetter R.A."/>
            <person name="Terrapon N."/>
            <person name="Henrissat B."/>
            <person name="Osterman A.L."/>
            <person name="Gordon J.I."/>
        </authorList>
    </citation>
    <scope>NUCLEOTIDE SEQUENCE [LARGE SCALE GENOMIC DNA]</scope>
    <source>
        <strain evidence="3 4">WH2</strain>
    </source>
</reference>
<dbReference type="PANTHER" id="PTHR34985">
    <property type="entry name" value="SLR0554 PROTEIN"/>
    <property type="match status" value="1"/>
</dbReference>
<dbReference type="PATRIC" id="fig|246787.4.peg.1115"/>
<dbReference type="AlphaFoldDB" id="A0A0P0GJW0"/>
<feature type="compositionally biased region" description="Polar residues" evidence="1">
    <location>
        <begin position="218"/>
        <end position="232"/>
    </location>
</feature>